<name>A0A2N9WU44_9NEIS</name>
<evidence type="ECO:0000256" key="5">
    <source>
        <dbReference type="ARBA" id="ARBA00015196"/>
    </source>
</evidence>
<dbReference type="NCBIfam" id="TIGR00338">
    <property type="entry name" value="serB"/>
    <property type="match status" value="1"/>
</dbReference>
<keyword evidence="8" id="KW-0378">Hydrolase</keyword>
<accession>A0A2N9WU44</accession>
<evidence type="ECO:0000256" key="12">
    <source>
        <dbReference type="ARBA" id="ARBA00048138"/>
    </source>
</evidence>
<dbReference type="Gene3D" id="3.40.50.1000">
    <property type="entry name" value="HAD superfamily/HAD-like"/>
    <property type="match status" value="1"/>
</dbReference>
<dbReference type="InterPro" id="IPR004469">
    <property type="entry name" value="PSP"/>
</dbReference>
<evidence type="ECO:0000256" key="9">
    <source>
        <dbReference type="ARBA" id="ARBA00022842"/>
    </source>
</evidence>
<comment type="cofactor">
    <cofactor evidence="1">
        <name>Mg(2+)</name>
        <dbReference type="ChEBI" id="CHEBI:18420"/>
    </cofactor>
</comment>
<dbReference type="GO" id="GO:0000287">
    <property type="term" value="F:magnesium ion binding"/>
    <property type="evidence" value="ECO:0007669"/>
    <property type="project" value="TreeGrafter"/>
</dbReference>
<evidence type="ECO:0000256" key="13">
    <source>
        <dbReference type="ARBA" id="ARBA00048523"/>
    </source>
</evidence>
<comment type="catalytic activity">
    <reaction evidence="12">
        <text>O-phospho-L-serine + H2O = L-serine + phosphate</text>
        <dbReference type="Rhea" id="RHEA:21208"/>
        <dbReference type="ChEBI" id="CHEBI:15377"/>
        <dbReference type="ChEBI" id="CHEBI:33384"/>
        <dbReference type="ChEBI" id="CHEBI:43474"/>
        <dbReference type="ChEBI" id="CHEBI:57524"/>
        <dbReference type="EC" id="3.1.3.3"/>
    </reaction>
</comment>
<feature type="active site" description="Proton donor" evidence="14">
    <location>
        <position position="81"/>
    </location>
</feature>
<dbReference type="Proteomes" id="UP000231293">
    <property type="component" value="Unassembled WGS sequence"/>
</dbReference>
<dbReference type="UniPathway" id="UPA00135">
    <property type="reaction ID" value="UER00198"/>
</dbReference>
<evidence type="ECO:0000256" key="7">
    <source>
        <dbReference type="ARBA" id="ARBA00022723"/>
    </source>
</evidence>
<dbReference type="InterPro" id="IPR023214">
    <property type="entry name" value="HAD_sf"/>
</dbReference>
<reference evidence="15 16" key="1">
    <citation type="journal article" date="2017" name="MBio">
        <title>Type VI secretion-mediated competition in the bee gut microbiome.</title>
        <authorList>
            <person name="Steele M.I."/>
            <person name="Kwong W.K."/>
            <person name="Powell J.E."/>
            <person name="Whiteley M."/>
            <person name="Moran N.A."/>
        </authorList>
    </citation>
    <scope>NUCLEOTIDE SEQUENCE [LARGE SCALE GENOMIC DNA]</scope>
    <source>
        <strain evidence="15 16">App2-2</strain>
    </source>
</reference>
<dbReference type="Pfam" id="PF12710">
    <property type="entry name" value="HAD"/>
    <property type="match status" value="1"/>
</dbReference>
<dbReference type="SUPFAM" id="SSF56784">
    <property type="entry name" value="HAD-like"/>
    <property type="match status" value="1"/>
</dbReference>
<evidence type="ECO:0000256" key="3">
    <source>
        <dbReference type="ARBA" id="ARBA00009184"/>
    </source>
</evidence>
<dbReference type="RefSeq" id="WP_100113567.1">
    <property type="nucleotide sequence ID" value="NZ_MDVB01000059.1"/>
</dbReference>
<feature type="active site" description="Nucleophile" evidence="14">
    <location>
        <position position="79"/>
    </location>
</feature>
<dbReference type="PANTHER" id="PTHR43344:SF2">
    <property type="entry name" value="PHOSPHOSERINE PHOSPHATASE"/>
    <property type="match status" value="1"/>
</dbReference>
<sequence>MSLVLVLQNAALRQCNLSTLHTIIPPTPEYTFNDSVLRLPVSADFQLAESVQAQLLEQQIDFAIVPDQSFADLGLIISDMDSTLITIECVDEIAAGVGLQSQVAAITERSMRGEIDFEQSLRARVALLKGLPVTELQRVYKEVLKLSPGAEWLLQQCHEYGVKFMLVSGGFTYFTERLQQQYGLDYTFANQLVVKNDVLTGELAGRIIDAQAKADLLTEYKDKLGLDNLQVVAMGDGANDIPMLQAAGFGVAYHAKPKTQAATSISVRFGGLDTVRKWFR</sequence>
<evidence type="ECO:0000313" key="16">
    <source>
        <dbReference type="Proteomes" id="UP000231293"/>
    </source>
</evidence>
<evidence type="ECO:0000256" key="4">
    <source>
        <dbReference type="ARBA" id="ARBA00012640"/>
    </source>
</evidence>
<dbReference type="SFLD" id="SFLDG01137">
    <property type="entry name" value="C1.6.1:_Phosphoserine_Phosphat"/>
    <property type="match status" value="1"/>
</dbReference>
<evidence type="ECO:0000256" key="8">
    <source>
        <dbReference type="ARBA" id="ARBA00022801"/>
    </source>
</evidence>
<dbReference type="NCBIfam" id="TIGR01488">
    <property type="entry name" value="HAD-SF-IB"/>
    <property type="match status" value="1"/>
</dbReference>
<keyword evidence="6" id="KW-0028">Amino-acid biosynthesis</keyword>
<dbReference type="InterPro" id="IPR036412">
    <property type="entry name" value="HAD-like_sf"/>
</dbReference>
<comment type="caution">
    <text evidence="15">The sequence shown here is derived from an EMBL/GenBank/DDBJ whole genome shotgun (WGS) entry which is preliminary data.</text>
</comment>
<keyword evidence="10" id="KW-0718">Serine biosynthesis</keyword>
<evidence type="ECO:0000256" key="11">
    <source>
        <dbReference type="ARBA" id="ARBA00031693"/>
    </source>
</evidence>
<dbReference type="AlphaFoldDB" id="A0A2N9WU44"/>
<evidence type="ECO:0000313" key="15">
    <source>
        <dbReference type="EMBL" id="PIT15525.1"/>
    </source>
</evidence>
<evidence type="ECO:0000256" key="14">
    <source>
        <dbReference type="PIRSR" id="PIRSR604469-1"/>
    </source>
</evidence>
<evidence type="ECO:0000256" key="1">
    <source>
        <dbReference type="ARBA" id="ARBA00001946"/>
    </source>
</evidence>
<evidence type="ECO:0000256" key="6">
    <source>
        <dbReference type="ARBA" id="ARBA00022605"/>
    </source>
</evidence>
<comment type="catalytic activity">
    <reaction evidence="13">
        <text>O-phospho-D-serine + H2O = D-serine + phosphate</text>
        <dbReference type="Rhea" id="RHEA:24873"/>
        <dbReference type="ChEBI" id="CHEBI:15377"/>
        <dbReference type="ChEBI" id="CHEBI:35247"/>
        <dbReference type="ChEBI" id="CHEBI:43474"/>
        <dbReference type="ChEBI" id="CHEBI:58680"/>
        <dbReference type="EC" id="3.1.3.3"/>
    </reaction>
</comment>
<dbReference type="EC" id="3.1.3.3" evidence="4"/>
<dbReference type="PANTHER" id="PTHR43344">
    <property type="entry name" value="PHOSPHOSERINE PHOSPHATASE"/>
    <property type="match status" value="1"/>
</dbReference>
<evidence type="ECO:0000256" key="10">
    <source>
        <dbReference type="ARBA" id="ARBA00023299"/>
    </source>
</evidence>
<dbReference type="SFLD" id="SFLDF00029">
    <property type="entry name" value="phosphoserine_phosphatase"/>
    <property type="match status" value="1"/>
</dbReference>
<gene>
    <name evidence="15" type="ORF">BGI32_05550</name>
</gene>
<dbReference type="SFLD" id="SFLDG01136">
    <property type="entry name" value="C1.6:_Phosphoserine_Phosphatas"/>
    <property type="match status" value="1"/>
</dbReference>
<comment type="similarity">
    <text evidence="3">Belongs to the HAD-like hydrolase superfamily. SerB family.</text>
</comment>
<dbReference type="CDD" id="cd07500">
    <property type="entry name" value="HAD_PSP"/>
    <property type="match status" value="1"/>
</dbReference>
<dbReference type="EMBL" id="MDVB01000059">
    <property type="protein sequence ID" value="PIT15525.1"/>
    <property type="molecule type" value="Genomic_DNA"/>
</dbReference>
<evidence type="ECO:0000256" key="2">
    <source>
        <dbReference type="ARBA" id="ARBA00005135"/>
    </source>
</evidence>
<organism evidence="15 16">
    <name type="scientific">Snodgrassella alvi</name>
    <dbReference type="NCBI Taxonomy" id="1196083"/>
    <lineage>
        <taxon>Bacteria</taxon>
        <taxon>Pseudomonadati</taxon>
        <taxon>Pseudomonadota</taxon>
        <taxon>Betaproteobacteria</taxon>
        <taxon>Neisseriales</taxon>
        <taxon>Neisseriaceae</taxon>
        <taxon>Snodgrassella</taxon>
    </lineage>
</organism>
<dbReference type="GO" id="GO:0005737">
    <property type="term" value="C:cytoplasm"/>
    <property type="evidence" value="ECO:0007669"/>
    <property type="project" value="TreeGrafter"/>
</dbReference>
<keyword evidence="7" id="KW-0479">Metal-binding</keyword>
<dbReference type="SFLD" id="SFLDS00003">
    <property type="entry name" value="Haloacid_Dehalogenase"/>
    <property type="match status" value="1"/>
</dbReference>
<keyword evidence="9" id="KW-0460">Magnesium</keyword>
<dbReference type="GO" id="GO:0036424">
    <property type="term" value="F:L-phosphoserine phosphatase activity"/>
    <property type="evidence" value="ECO:0007669"/>
    <property type="project" value="InterPro"/>
</dbReference>
<dbReference type="GO" id="GO:0006564">
    <property type="term" value="P:L-serine biosynthetic process"/>
    <property type="evidence" value="ECO:0007669"/>
    <property type="project" value="UniProtKB-KW"/>
</dbReference>
<comment type="pathway">
    <text evidence="2">Amino-acid biosynthesis; L-serine biosynthesis; L-serine from 3-phospho-D-glycerate: step 3/3.</text>
</comment>
<proteinExistence type="inferred from homology"/>
<dbReference type="InterPro" id="IPR050582">
    <property type="entry name" value="HAD-like_SerB"/>
</dbReference>
<protein>
    <recommendedName>
        <fullName evidence="5">Phosphoserine phosphatase</fullName>
        <ecNumber evidence="4">3.1.3.3</ecNumber>
    </recommendedName>
    <alternativeName>
        <fullName evidence="11">O-phosphoserine phosphohydrolase</fullName>
    </alternativeName>
</protein>